<reference evidence="7" key="2">
    <citation type="submission" date="2020-02" db="EMBL/GenBank/DDBJ databases">
        <authorList>
            <person name="Gilchrist C.L.M."/>
            <person name="Chooi Y.-H."/>
        </authorList>
    </citation>
    <scope>NUCLEOTIDE SEQUENCE</scope>
    <source>
        <strain evidence="7">MST-FP2251</strain>
    </source>
</reference>
<dbReference type="GO" id="GO:0050660">
    <property type="term" value="F:flavin adenine dinucleotide binding"/>
    <property type="evidence" value="ECO:0007669"/>
    <property type="project" value="InterPro"/>
</dbReference>
<comment type="caution">
    <text evidence="7">The sequence shown here is derived from an EMBL/GenBank/DDBJ whole genome shotgun (WGS) entry which is preliminary data.</text>
</comment>
<dbReference type="Pfam" id="PF00743">
    <property type="entry name" value="FMO-like"/>
    <property type="match status" value="1"/>
</dbReference>
<keyword evidence="8" id="KW-1185">Reference proteome</keyword>
<dbReference type="InterPro" id="IPR036188">
    <property type="entry name" value="FAD/NAD-bd_sf"/>
</dbReference>
<dbReference type="GO" id="GO:0004499">
    <property type="term" value="F:N,N-dimethylaniline monooxygenase activity"/>
    <property type="evidence" value="ECO:0007669"/>
    <property type="project" value="InterPro"/>
</dbReference>
<gene>
    <name evidence="7" type="ORF">FE257_008056</name>
</gene>
<keyword evidence="5" id="KW-0560">Oxidoreductase</keyword>
<dbReference type="PANTHER" id="PTHR42877">
    <property type="entry name" value="L-ORNITHINE N(5)-MONOOXYGENASE-RELATED"/>
    <property type="match status" value="1"/>
</dbReference>
<dbReference type="InterPro" id="IPR051209">
    <property type="entry name" value="FAD-bind_Monooxygenase_sf"/>
</dbReference>
<name>A0AAD4GT19_ASPNN</name>
<evidence type="ECO:0000256" key="6">
    <source>
        <dbReference type="SAM" id="MobiDB-lite"/>
    </source>
</evidence>
<dbReference type="InterPro" id="IPR020946">
    <property type="entry name" value="Flavin_mOase-like"/>
</dbReference>
<sequence>MAPASTIPEMKESPTAKLPDFDSLPDRYGWPRQNSSGYRIKEQLCGTERPLRVISLGAGVSGINLAKLLPGKVNNIALTIYEKNPEVGGTWYPGVACDIPSNNYQFTWAKNPRWKHFYSEGAEILQYFKDVVEEFDLRKHFVFSHEVLRAEWIEDRGLWKVQVRNTCTGEVFDDYGEIFINNGGLLNNWRWPDIEGLQDFKGLKCHTAQWDDSIDYRNKRVAVIGTGSSGVQVIPYIAPDVSQLFTWIRSSTWITAGFAQQYAGAGGTNFEYTEEQKQYWTDHPLEYQHYCKEIESELNQRFKFILNGSPAAEEAKKFSTQQMKQKLGSRSDIAEKLIPTTFGVGCRRPTPGNGFLESLTLPNVHVFTEVPQRITAGGFVDHEGKEHEVDIIICATGFDTSWIPRFPVIAHGRNVQDLHREKLLSYLSLAVPDIPNYFTICGPYGPFGHGSYIAMSELLVRNIAAVTKKIQKENIKSVRPRRDVCEKFAEHADLYLQRTAWSGPCPSWFKNGQKDGRLTMWPGSRLVYFDVLDQPRYEDYVIDYWSGNPFEFLGNGFALIEFNGGDLSHYLGTRENPGGVLSANAGGDMER</sequence>
<feature type="region of interest" description="Disordered" evidence="6">
    <location>
        <begin position="1"/>
        <end position="24"/>
    </location>
</feature>
<protein>
    <submittedName>
        <fullName evidence="7">Uncharacterized protein</fullName>
    </submittedName>
</protein>
<dbReference type="PANTHER" id="PTHR42877:SF7">
    <property type="entry name" value="FLAVIN-BINDING MONOOXYGENASE-RELATED"/>
    <property type="match status" value="1"/>
</dbReference>
<reference evidence="7" key="1">
    <citation type="journal article" date="2019" name="Beilstein J. Org. Chem.">
        <title>Nanangenines: drimane sesquiterpenoids as the dominant metabolite cohort of a novel Australian fungus, Aspergillus nanangensis.</title>
        <authorList>
            <person name="Lacey H.J."/>
            <person name="Gilchrist C.L.M."/>
            <person name="Crombie A."/>
            <person name="Kalaitzis J.A."/>
            <person name="Vuong D."/>
            <person name="Rutledge P.J."/>
            <person name="Turner P."/>
            <person name="Pitt J.I."/>
            <person name="Lacey E."/>
            <person name="Chooi Y.H."/>
            <person name="Piggott A.M."/>
        </authorList>
    </citation>
    <scope>NUCLEOTIDE SEQUENCE</scope>
    <source>
        <strain evidence="7">MST-FP2251</strain>
    </source>
</reference>
<evidence type="ECO:0000256" key="3">
    <source>
        <dbReference type="ARBA" id="ARBA00022630"/>
    </source>
</evidence>
<evidence type="ECO:0000256" key="1">
    <source>
        <dbReference type="ARBA" id="ARBA00001974"/>
    </source>
</evidence>
<evidence type="ECO:0000256" key="5">
    <source>
        <dbReference type="ARBA" id="ARBA00023002"/>
    </source>
</evidence>
<keyword evidence="4" id="KW-0274">FAD</keyword>
<comment type="similarity">
    <text evidence="2">Belongs to the FAD-binding monooxygenase family.</text>
</comment>
<keyword evidence="3" id="KW-0285">Flavoprotein</keyword>
<evidence type="ECO:0000256" key="2">
    <source>
        <dbReference type="ARBA" id="ARBA00010139"/>
    </source>
</evidence>
<dbReference type="EMBL" id="VCAU01000040">
    <property type="protein sequence ID" value="KAF9889079.1"/>
    <property type="molecule type" value="Genomic_DNA"/>
</dbReference>
<organism evidence="7 8">
    <name type="scientific">Aspergillus nanangensis</name>
    <dbReference type="NCBI Taxonomy" id="2582783"/>
    <lineage>
        <taxon>Eukaryota</taxon>
        <taxon>Fungi</taxon>
        <taxon>Dikarya</taxon>
        <taxon>Ascomycota</taxon>
        <taxon>Pezizomycotina</taxon>
        <taxon>Eurotiomycetes</taxon>
        <taxon>Eurotiomycetidae</taxon>
        <taxon>Eurotiales</taxon>
        <taxon>Aspergillaceae</taxon>
        <taxon>Aspergillus</taxon>
        <taxon>Aspergillus subgen. Circumdati</taxon>
    </lineage>
</organism>
<evidence type="ECO:0000313" key="7">
    <source>
        <dbReference type="EMBL" id="KAF9889079.1"/>
    </source>
</evidence>
<dbReference type="SUPFAM" id="SSF51905">
    <property type="entry name" value="FAD/NAD(P)-binding domain"/>
    <property type="match status" value="2"/>
</dbReference>
<evidence type="ECO:0000313" key="8">
    <source>
        <dbReference type="Proteomes" id="UP001194746"/>
    </source>
</evidence>
<dbReference type="AlphaFoldDB" id="A0AAD4GT19"/>
<dbReference type="Gene3D" id="3.50.50.60">
    <property type="entry name" value="FAD/NAD(P)-binding domain"/>
    <property type="match status" value="2"/>
</dbReference>
<accession>A0AAD4GT19</accession>
<dbReference type="GO" id="GO:0050661">
    <property type="term" value="F:NADP binding"/>
    <property type="evidence" value="ECO:0007669"/>
    <property type="project" value="InterPro"/>
</dbReference>
<evidence type="ECO:0000256" key="4">
    <source>
        <dbReference type="ARBA" id="ARBA00022827"/>
    </source>
</evidence>
<proteinExistence type="inferred from homology"/>
<dbReference type="Proteomes" id="UP001194746">
    <property type="component" value="Unassembled WGS sequence"/>
</dbReference>
<comment type="cofactor">
    <cofactor evidence="1">
        <name>FAD</name>
        <dbReference type="ChEBI" id="CHEBI:57692"/>
    </cofactor>
</comment>